<evidence type="ECO:0000313" key="1">
    <source>
        <dbReference type="EMBL" id="QHT76909.1"/>
    </source>
</evidence>
<proteinExistence type="predicted"/>
<organism evidence="1">
    <name type="scientific">viral metagenome</name>
    <dbReference type="NCBI Taxonomy" id="1070528"/>
    <lineage>
        <taxon>unclassified sequences</taxon>
        <taxon>metagenomes</taxon>
        <taxon>organismal metagenomes</taxon>
    </lineage>
</organism>
<name>A0A6C0H8S0_9ZZZZ</name>
<protein>
    <submittedName>
        <fullName evidence="1">Uncharacterized protein</fullName>
    </submittedName>
</protein>
<dbReference type="AlphaFoldDB" id="A0A6C0H8S0"/>
<dbReference type="EMBL" id="MN739906">
    <property type="protein sequence ID" value="QHT76909.1"/>
    <property type="molecule type" value="Genomic_DNA"/>
</dbReference>
<accession>A0A6C0H8S0</accession>
<reference evidence="1" key="1">
    <citation type="journal article" date="2020" name="Nature">
        <title>Giant virus diversity and host interactions through global metagenomics.</title>
        <authorList>
            <person name="Schulz F."/>
            <person name="Roux S."/>
            <person name="Paez-Espino D."/>
            <person name="Jungbluth S."/>
            <person name="Walsh D.A."/>
            <person name="Denef V.J."/>
            <person name="McMahon K.D."/>
            <person name="Konstantinidis K.T."/>
            <person name="Eloe-Fadrosh E.A."/>
            <person name="Kyrpides N.C."/>
            <person name="Woyke T."/>
        </authorList>
    </citation>
    <scope>NUCLEOTIDE SEQUENCE</scope>
    <source>
        <strain evidence="1">GVMAG-M-3300023179-82</strain>
    </source>
</reference>
<sequence>MIVEHIKKFIYDNPTIIINITLCNNNYNFMNTNKTIKININYTHTLVKKDGRDTSVDTPYGEVEDEDNNKYLVRIEEYEELNESNIVIDYSIPNIINANTCELFNNFSKKYIYISSSIYDTYFIKDNRHIPILTTFIDTSQPRRATLLSNIYNLKLPHINVNNCFNKDDLQILYKNTKIMINIHQTSEHHTFEELRVLPALECGIITICENSPLSESIPYHDYIIWSSYDNIIQQTIEVLNNYDYYHDLIFVNEKTYKLSEFHNINYFKLSNSIKQHL</sequence>